<dbReference type="GO" id="GO:0008295">
    <property type="term" value="P:spermidine biosynthetic process"/>
    <property type="evidence" value="ECO:0007669"/>
    <property type="project" value="UniProtKB-KW"/>
</dbReference>
<dbReference type="InterPro" id="IPR003826">
    <property type="entry name" value="AdoMetDC_fam_prok"/>
</dbReference>
<proteinExistence type="predicted"/>
<dbReference type="GO" id="GO:0005829">
    <property type="term" value="C:cytosol"/>
    <property type="evidence" value="ECO:0007669"/>
    <property type="project" value="TreeGrafter"/>
</dbReference>
<keyword evidence="5" id="KW-0745">Spermidine biosynthesis</keyword>
<reference evidence="11 12" key="2">
    <citation type="submission" date="2008-10" db="EMBL/GenBank/DDBJ databases">
        <title>Draft genome sequence of Clostridium hiranonis (DSM 13275).</title>
        <authorList>
            <person name="Sudarsanam P."/>
            <person name="Ley R."/>
            <person name="Guruge J."/>
            <person name="Turnbaugh P.J."/>
            <person name="Mahowald M."/>
            <person name="Liep D."/>
            <person name="Gordon J."/>
        </authorList>
    </citation>
    <scope>NUCLEOTIDE SEQUENCE [LARGE SCALE GENOMIC DNA]</scope>
    <source>
        <strain evidence="11 12">DSM 13275</strain>
    </source>
</reference>
<dbReference type="Gene3D" id="3.60.90.10">
    <property type="entry name" value="S-adenosylmethionine decarboxylase"/>
    <property type="match status" value="1"/>
</dbReference>
<evidence type="ECO:0000256" key="9">
    <source>
        <dbReference type="ARBA" id="ARBA00023270"/>
    </source>
</evidence>
<dbReference type="EMBL" id="ABWP01000032">
    <property type="protein sequence ID" value="EEA85529.1"/>
    <property type="molecule type" value="Genomic_DNA"/>
</dbReference>
<dbReference type="EC" id="4.1.1.50" evidence="11"/>
<dbReference type="Proteomes" id="UP000003178">
    <property type="component" value="Unassembled WGS sequence"/>
</dbReference>
<evidence type="ECO:0000256" key="3">
    <source>
        <dbReference type="ARBA" id="ARBA00022793"/>
    </source>
</evidence>
<dbReference type="HOGENOM" id="CLU_125470_2_3_9"/>
<dbReference type="eggNOG" id="COG1586">
    <property type="taxonomic scope" value="Bacteria"/>
</dbReference>
<name>B6FY83_PEPHT</name>
<keyword evidence="3" id="KW-0210">Decarboxylase</keyword>
<evidence type="ECO:0000256" key="7">
    <source>
        <dbReference type="ARBA" id="ARBA00023145"/>
    </source>
</evidence>
<keyword evidence="6" id="KW-0620">Polyamine biosynthesis</keyword>
<keyword evidence="10" id="KW-0670">Pyruvate</keyword>
<organism evidence="11 12">
    <name type="scientific">Peptacetobacter hiranonis (strain DSM 13275 / JCM 10541 / KCTC 15199 / TO-931)</name>
    <name type="common">Clostridium hiranonis</name>
    <dbReference type="NCBI Taxonomy" id="500633"/>
    <lineage>
        <taxon>Bacteria</taxon>
        <taxon>Bacillati</taxon>
        <taxon>Bacillota</taxon>
        <taxon>Clostridia</taxon>
        <taxon>Peptostreptococcales</taxon>
        <taxon>Peptostreptococcaceae</taxon>
        <taxon>Peptacetobacter</taxon>
    </lineage>
</organism>
<evidence type="ECO:0000256" key="5">
    <source>
        <dbReference type="ARBA" id="ARBA00023066"/>
    </source>
</evidence>
<evidence type="ECO:0000256" key="2">
    <source>
        <dbReference type="ARBA" id="ARBA00022691"/>
    </source>
</evidence>
<dbReference type="PANTHER" id="PTHR33866">
    <property type="entry name" value="S-ADENOSYLMETHIONINE DECARBOXYLASE PROENZYME"/>
    <property type="match status" value="1"/>
</dbReference>
<protein>
    <submittedName>
        <fullName evidence="11">S-adenosylmethionine decarboxylase proenzyme</fullName>
        <ecNumber evidence="11">4.1.1.50</ecNumber>
    </submittedName>
</protein>
<dbReference type="SUPFAM" id="SSF56276">
    <property type="entry name" value="S-adenosylmethionine decarboxylase"/>
    <property type="match status" value="1"/>
</dbReference>
<dbReference type="Pfam" id="PF02675">
    <property type="entry name" value="AdoMet_dc"/>
    <property type="match status" value="1"/>
</dbReference>
<evidence type="ECO:0000313" key="11">
    <source>
        <dbReference type="EMBL" id="EEA85529.1"/>
    </source>
</evidence>
<accession>B6FY83</accession>
<evidence type="ECO:0000256" key="8">
    <source>
        <dbReference type="ARBA" id="ARBA00023239"/>
    </source>
</evidence>
<dbReference type="OrthoDB" id="9793120at2"/>
<dbReference type="GO" id="GO:0004014">
    <property type="term" value="F:adenosylmethionine decarboxylase activity"/>
    <property type="evidence" value="ECO:0007669"/>
    <property type="project" value="UniProtKB-EC"/>
</dbReference>
<dbReference type="STRING" id="500633.CLOHIR_00834"/>
<evidence type="ECO:0000256" key="6">
    <source>
        <dbReference type="ARBA" id="ARBA00023115"/>
    </source>
</evidence>
<dbReference type="RefSeq" id="WP_006439746.1">
    <property type="nucleotide sequence ID" value="NZ_DS995356.1"/>
</dbReference>
<dbReference type="NCBIfam" id="TIGR03330">
    <property type="entry name" value="SAM_DCase_Bsu"/>
    <property type="match status" value="1"/>
</dbReference>
<evidence type="ECO:0000313" key="12">
    <source>
        <dbReference type="Proteomes" id="UP000003178"/>
    </source>
</evidence>
<keyword evidence="9" id="KW-0704">Schiff base</keyword>
<evidence type="ECO:0000256" key="10">
    <source>
        <dbReference type="ARBA" id="ARBA00023317"/>
    </source>
</evidence>
<comment type="cofactor">
    <cofactor evidence="1">
        <name>pyruvate</name>
        <dbReference type="ChEBI" id="CHEBI:15361"/>
    </cofactor>
</comment>
<dbReference type="AlphaFoldDB" id="B6FY83"/>
<comment type="caution">
    <text evidence="11">The sequence shown here is derived from an EMBL/GenBank/DDBJ whole genome shotgun (WGS) entry which is preliminary data.</text>
</comment>
<dbReference type="InterPro" id="IPR016067">
    <property type="entry name" value="S-AdoMet_deCO2ase_core"/>
</dbReference>
<sequence>MAYQLFLDLYDCNKNKIDDLELVTEIAHKAISDIGAYIVEECSHKFSPIGITYIAVISTSHFSIHTWPEYGYAAIDIFSCDKKIPDSIGEFLKNAFEAKSIKQNRFNRDIKGGA</sequence>
<keyword evidence="8 11" id="KW-0456">Lyase</keyword>
<evidence type="ECO:0000256" key="4">
    <source>
        <dbReference type="ARBA" id="ARBA00022813"/>
    </source>
</evidence>
<reference evidence="11 12" key="1">
    <citation type="submission" date="2008-09" db="EMBL/GenBank/DDBJ databases">
        <authorList>
            <person name="Fulton L."/>
            <person name="Clifton S."/>
            <person name="Fulton B."/>
            <person name="Xu J."/>
            <person name="Minx P."/>
            <person name="Pepin K.H."/>
            <person name="Johnson M."/>
            <person name="Thiruvilangam P."/>
            <person name="Bhonagiri V."/>
            <person name="Nash W.E."/>
            <person name="Mardis E.R."/>
            <person name="Wilson R.K."/>
        </authorList>
    </citation>
    <scope>NUCLEOTIDE SEQUENCE [LARGE SCALE GENOMIC DNA]</scope>
    <source>
        <strain evidence="11 12">DSM 13275</strain>
    </source>
</reference>
<dbReference type="InterPro" id="IPR017716">
    <property type="entry name" value="S-AdoMet_deCOase_pro-enz"/>
</dbReference>
<keyword evidence="4" id="KW-0068">Autocatalytic cleavage</keyword>
<dbReference type="PANTHER" id="PTHR33866:SF2">
    <property type="entry name" value="S-ADENOSYLMETHIONINE DECARBOXYLASE PROENZYME"/>
    <property type="match status" value="1"/>
</dbReference>
<evidence type="ECO:0000256" key="1">
    <source>
        <dbReference type="ARBA" id="ARBA00001928"/>
    </source>
</evidence>
<keyword evidence="2" id="KW-0949">S-adenosyl-L-methionine</keyword>
<gene>
    <name evidence="11" type="primary">speD</name>
    <name evidence="11" type="ORF">CLOHIR_00834</name>
</gene>
<keyword evidence="12" id="KW-1185">Reference proteome</keyword>
<keyword evidence="7" id="KW-0865">Zymogen</keyword>